<comment type="caution">
    <text evidence="10">The sequence shown here is derived from an EMBL/GenBank/DDBJ whole genome shotgun (WGS) entry which is preliminary data.</text>
</comment>
<dbReference type="EMBL" id="JAGZJA010000008">
    <property type="protein sequence ID" value="MBS5147334.1"/>
    <property type="molecule type" value="Genomic_DNA"/>
</dbReference>
<dbReference type="PANTHER" id="PTHR11545:SF2">
    <property type="entry name" value="LARGE RIBOSOMAL SUBUNIT PROTEIN UL13M"/>
    <property type="match status" value="1"/>
</dbReference>
<dbReference type="GO" id="GO:0022625">
    <property type="term" value="C:cytosolic large ribosomal subunit"/>
    <property type="evidence" value="ECO:0007669"/>
    <property type="project" value="TreeGrafter"/>
</dbReference>
<evidence type="ECO:0000256" key="2">
    <source>
        <dbReference type="ARBA" id="ARBA00022980"/>
    </source>
</evidence>
<keyword evidence="2 5" id="KW-0689">Ribosomal protein</keyword>
<dbReference type="GO" id="GO:0017148">
    <property type="term" value="P:negative regulation of translation"/>
    <property type="evidence" value="ECO:0007669"/>
    <property type="project" value="TreeGrafter"/>
</dbReference>
<gene>
    <name evidence="5 7 8" type="primary">rplM</name>
    <name evidence="10" type="ORF">DW682_01590</name>
    <name evidence="9" type="ORF">DW787_04205</name>
    <name evidence="8" type="ORF">KHY67_06495</name>
</gene>
<keyword evidence="3 5" id="KW-0687">Ribonucleoprotein</keyword>
<dbReference type="GO" id="GO:0003729">
    <property type="term" value="F:mRNA binding"/>
    <property type="evidence" value="ECO:0007669"/>
    <property type="project" value="TreeGrafter"/>
</dbReference>
<comment type="similarity">
    <text evidence="1 5 6">Belongs to the universal ribosomal protein uL13 family.</text>
</comment>
<keyword evidence="11" id="KW-1185">Reference proteome</keyword>
<reference evidence="11 12" key="1">
    <citation type="submission" date="2018-08" db="EMBL/GenBank/DDBJ databases">
        <title>A genome reference for cultivated species of the human gut microbiota.</title>
        <authorList>
            <person name="Zou Y."/>
            <person name="Xue W."/>
            <person name="Luo G."/>
        </authorList>
    </citation>
    <scope>NUCLEOTIDE SEQUENCE [LARGE SCALE GENOMIC DNA]</scope>
    <source>
        <strain evidence="10 11">AM25-33</strain>
        <strain evidence="9 12">AM30-5LB</strain>
    </source>
</reference>
<comment type="function">
    <text evidence="5 7">This protein is one of the early assembly proteins of the 50S ribosomal subunit, although it is not seen to bind rRNA by itself. It is important during the early stages of 50S assembly.</text>
</comment>
<dbReference type="InterPro" id="IPR036899">
    <property type="entry name" value="Ribosomal_uL13_sf"/>
</dbReference>
<dbReference type="EMBL" id="QSLJ01000001">
    <property type="protein sequence ID" value="RHF38428.1"/>
    <property type="molecule type" value="Genomic_DNA"/>
</dbReference>
<dbReference type="PANTHER" id="PTHR11545">
    <property type="entry name" value="RIBOSOMAL PROTEIN L13"/>
    <property type="match status" value="1"/>
</dbReference>
<evidence type="ECO:0000313" key="12">
    <source>
        <dbReference type="Proteomes" id="UP000286050"/>
    </source>
</evidence>
<dbReference type="EMBL" id="QSJI01000002">
    <property type="protein sequence ID" value="RHD56742.1"/>
    <property type="molecule type" value="Genomic_DNA"/>
</dbReference>
<dbReference type="GO" id="GO:0003735">
    <property type="term" value="F:structural constituent of ribosome"/>
    <property type="evidence" value="ECO:0007669"/>
    <property type="project" value="InterPro"/>
</dbReference>
<sequence length="147" mass="16321">MILKSTHYAKQGEVTRNWVLIDAEGATLGRLAAQVAKILRGKNKPQFTPNSDCGDFVVVINADKVQLTGNKADHKTYYRHSGYNGGLKAESFRQAMEKHPEKVIERAVRGMLPKTTLGRKQLTKLKVYAGTEHPHAAQNPVKIELEG</sequence>
<dbReference type="Proteomes" id="UP000738879">
    <property type="component" value="Unassembled WGS sequence"/>
</dbReference>
<comment type="subunit">
    <text evidence="5">Part of the 50S ribosomal subunit.</text>
</comment>
<evidence type="ECO:0000313" key="8">
    <source>
        <dbReference type="EMBL" id="MBS5147334.1"/>
    </source>
</evidence>
<dbReference type="InterPro" id="IPR005823">
    <property type="entry name" value="Ribosomal_uL13_bac-type"/>
</dbReference>
<dbReference type="HAMAP" id="MF_01366">
    <property type="entry name" value="Ribosomal_uL13"/>
    <property type="match status" value="1"/>
</dbReference>
<evidence type="ECO:0000256" key="7">
    <source>
        <dbReference type="RuleBase" id="RU003878"/>
    </source>
</evidence>
<evidence type="ECO:0000256" key="6">
    <source>
        <dbReference type="RuleBase" id="RU003877"/>
    </source>
</evidence>
<evidence type="ECO:0000256" key="4">
    <source>
        <dbReference type="ARBA" id="ARBA00035201"/>
    </source>
</evidence>
<proteinExistence type="inferred from homology"/>
<dbReference type="Pfam" id="PF00572">
    <property type="entry name" value="Ribosomal_L13"/>
    <property type="match status" value="1"/>
</dbReference>
<protein>
    <recommendedName>
        <fullName evidence="4 5">Large ribosomal subunit protein uL13</fullName>
    </recommendedName>
</protein>
<dbReference type="CDD" id="cd00392">
    <property type="entry name" value="Ribosomal_L13"/>
    <property type="match status" value="1"/>
</dbReference>
<dbReference type="PIRSF" id="PIRSF002181">
    <property type="entry name" value="Ribosomal_L13"/>
    <property type="match status" value="1"/>
</dbReference>
<evidence type="ECO:0000256" key="3">
    <source>
        <dbReference type="ARBA" id="ARBA00023274"/>
    </source>
</evidence>
<dbReference type="GO" id="GO:0006412">
    <property type="term" value="P:translation"/>
    <property type="evidence" value="ECO:0007669"/>
    <property type="project" value="UniProtKB-UniRule"/>
</dbReference>
<dbReference type="NCBIfam" id="TIGR01066">
    <property type="entry name" value="rplM_bact"/>
    <property type="match status" value="1"/>
</dbReference>
<dbReference type="InterPro" id="IPR005822">
    <property type="entry name" value="Ribosomal_uL13"/>
</dbReference>
<dbReference type="Proteomes" id="UP000286050">
    <property type="component" value="Unassembled WGS sequence"/>
</dbReference>
<dbReference type="Gene3D" id="3.90.1180.10">
    <property type="entry name" value="Ribosomal protein L13"/>
    <property type="match status" value="1"/>
</dbReference>
<dbReference type="InterPro" id="IPR023563">
    <property type="entry name" value="Ribosomal_uL13_CS"/>
</dbReference>
<name>A0A414NFD9_9ACTN</name>
<dbReference type="AlphaFoldDB" id="A0A414NFD9"/>
<dbReference type="FunFam" id="3.90.1180.10:FF:000001">
    <property type="entry name" value="50S ribosomal protein L13"/>
    <property type="match status" value="1"/>
</dbReference>
<accession>A0A414NFD9</accession>
<reference evidence="8" key="2">
    <citation type="submission" date="2021-02" db="EMBL/GenBank/DDBJ databases">
        <title>Infant gut strain persistence is associated with maternal origin, phylogeny, and functional potential including surface adhesion and iron acquisition.</title>
        <authorList>
            <person name="Lou Y.C."/>
        </authorList>
    </citation>
    <scope>NUCLEOTIDE SEQUENCE</scope>
    <source>
        <strain evidence="8">L3_128_245G1_dasL3_128_245G1_concoct_49</strain>
    </source>
</reference>
<dbReference type="SUPFAM" id="SSF52161">
    <property type="entry name" value="Ribosomal protein L13"/>
    <property type="match status" value="1"/>
</dbReference>
<dbReference type="RefSeq" id="WP_006723149.1">
    <property type="nucleotide sequence ID" value="NZ_CABJEU010000001.1"/>
</dbReference>
<dbReference type="FunCoup" id="A0A414NFD9">
    <property type="interactions" value="245"/>
</dbReference>
<evidence type="ECO:0000256" key="1">
    <source>
        <dbReference type="ARBA" id="ARBA00006227"/>
    </source>
</evidence>
<dbReference type="Proteomes" id="UP000283983">
    <property type="component" value="Unassembled WGS sequence"/>
</dbReference>
<evidence type="ECO:0000313" key="10">
    <source>
        <dbReference type="EMBL" id="RHF38428.1"/>
    </source>
</evidence>
<organism evidence="10 11">
    <name type="scientific">Collinsella intestinalis</name>
    <dbReference type="NCBI Taxonomy" id="147207"/>
    <lineage>
        <taxon>Bacteria</taxon>
        <taxon>Bacillati</taxon>
        <taxon>Actinomycetota</taxon>
        <taxon>Coriobacteriia</taxon>
        <taxon>Coriobacteriales</taxon>
        <taxon>Coriobacteriaceae</taxon>
        <taxon>Collinsella</taxon>
    </lineage>
</organism>
<dbReference type="PROSITE" id="PS00783">
    <property type="entry name" value="RIBOSOMAL_L13"/>
    <property type="match status" value="1"/>
</dbReference>
<evidence type="ECO:0000313" key="11">
    <source>
        <dbReference type="Proteomes" id="UP000283983"/>
    </source>
</evidence>
<evidence type="ECO:0000256" key="5">
    <source>
        <dbReference type="HAMAP-Rule" id="MF_01366"/>
    </source>
</evidence>
<evidence type="ECO:0000313" key="9">
    <source>
        <dbReference type="EMBL" id="RHD56742.1"/>
    </source>
</evidence>
<dbReference type="InParanoid" id="A0A414NFD9"/>